<dbReference type="Gene3D" id="3.60.15.10">
    <property type="entry name" value="Ribonuclease Z/Hydroxyacylglutathione hydrolase-like"/>
    <property type="match status" value="1"/>
</dbReference>
<dbReference type="PANTHER" id="PTHR47619:SF1">
    <property type="entry name" value="EXODEOXYRIBONUCLEASE WALJ"/>
    <property type="match status" value="1"/>
</dbReference>
<dbReference type="Pfam" id="PF00753">
    <property type="entry name" value="Lactamase_B"/>
    <property type="match status" value="1"/>
</dbReference>
<dbReference type="EMBL" id="FNLL01000002">
    <property type="protein sequence ID" value="SDT88807.1"/>
    <property type="molecule type" value="Genomic_DNA"/>
</dbReference>
<keyword evidence="3" id="KW-1185">Reference proteome</keyword>
<evidence type="ECO:0000313" key="3">
    <source>
        <dbReference type="Proteomes" id="UP000199608"/>
    </source>
</evidence>
<name>A0A1H2E168_9BACT</name>
<dbReference type="PANTHER" id="PTHR47619">
    <property type="entry name" value="METALLO-HYDROLASE YYCJ-RELATED"/>
    <property type="match status" value="1"/>
</dbReference>
<dbReference type="AlphaFoldDB" id="A0A1H2E168"/>
<dbReference type="SUPFAM" id="SSF56281">
    <property type="entry name" value="Metallo-hydrolase/oxidoreductase"/>
    <property type="match status" value="1"/>
</dbReference>
<protein>
    <submittedName>
        <fullName evidence="2">Phosphoribosyl 1,2-cyclic phosphodiesterase</fullName>
    </submittedName>
</protein>
<dbReference type="InterPro" id="IPR001279">
    <property type="entry name" value="Metallo-B-lactamas"/>
</dbReference>
<reference evidence="3" key="1">
    <citation type="submission" date="2016-10" db="EMBL/GenBank/DDBJ databases">
        <authorList>
            <person name="Varghese N."/>
            <person name="Submissions S."/>
        </authorList>
    </citation>
    <scope>NUCLEOTIDE SEQUENCE [LARGE SCALE GENOMIC DNA]</scope>
    <source>
        <strain evidence="3">DSM 3384</strain>
    </source>
</reference>
<organism evidence="2 3">
    <name type="scientific">Desulfobacula phenolica</name>
    <dbReference type="NCBI Taxonomy" id="90732"/>
    <lineage>
        <taxon>Bacteria</taxon>
        <taxon>Pseudomonadati</taxon>
        <taxon>Thermodesulfobacteriota</taxon>
        <taxon>Desulfobacteria</taxon>
        <taxon>Desulfobacterales</taxon>
        <taxon>Desulfobacteraceae</taxon>
        <taxon>Desulfobacula</taxon>
    </lineage>
</organism>
<accession>A0A1H2E168</accession>
<evidence type="ECO:0000259" key="1">
    <source>
        <dbReference type="SMART" id="SM00849"/>
    </source>
</evidence>
<evidence type="ECO:0000313" key="2">
    <source>
        <dbReference type="EMBL" id="SDT88807.1"/>
    </source>
</evidence>
<dbReference type="Proteomes" id="UP000199608">
    <property type="component" value="Unassembled WGS sequence"/>
</dbReference>
<sequence length="258" mass="28148">MKNNSFSVCPLASGSKGNSLFVSCNNSSILIDAGLSGIEIQRRLTAVNIAPENLTAIIITHEHSDHIKGAGILSRRFDIPVYITKNTYQAAKGLGKIADLCFFECGVPFEIDQIMVSPFSISHDAEDPAGLTMEYNGHKIGIATDLGIATTLVKQYLKNSNILYLESNHDPDMLINGPYPWHLKQRIRGRTGHLSNMDAKILVSELKTDALKHVILAHLSEENNCPQKAVQEVSKSLNASDIILHVAGPDKPGKVIQL</sequence>
<dbReference type="InterPro" id="IPR052533">
    <property type="entry name" value="WalJ/YycJ-like"/>
</dbReference>
<dbReference type="RefSeq" id="WP_092230872.1">
    <property type="nucleotide sequence ID" value="NZ_FNLL01000002.1"/>
</dbReference>
<gene>
    <name evidence="2" type="ORF">SAMN04487931_102400</name>
</gene>
<feature type="domain" description="Metallo-beta-lactamase" evidence="1">
    <location>
        <begin position="16"/>
        <end position="193"/>
    </location>
</feature>
<dbReference type="SMART" id="SM00849">
    <property type="entry name" value="Lactamase_B"/>
    <property type="match status" value="1"/>
</dbReference>
<proteinExistence type="predicted"/>
<dbReference type="InterPro" id="IPR036866">
    <property type="entry name" value="RibonucZ/Hydroxyglut_hydro"/>
</dbReference>